<keyword evidence="2" id="KW-0819">tRNA processing</keyword>
<feature type="domain" description="Archease" evidence="5">
    <location>
        <begin position="8"/>
        <end position="62"/>
    </location>
</feature>
<evidence type="ECO:0000259" key="5">
    <source>
        <dbReference type="Pfam" id="PF01951"/>
    </source>
</evidence>
<evidence type="ECO:0000256" key="4">
    <source>
        <dbReference type="ARBA" id="ARBA00022837"/>
    </source>
</evidence>
<proteinExistence type="inferred from homology"/>
<dbReference type="SUPFAM" id="SSF69819">
    <property type="entry name" value="MTH1598-like"/>
    <property type="match status" value="1"/>
</dbReference>
<evidence type="ECO:0000313" key="6">
    <source>
        <dbReference type="EMBL" id="GAI49712.1"/>
    </source>
</evidence>
<comment type="caution">
    <text evidence="6">The sequence shown here is derived from an EMBL/GenBank/DDBJ whole genome shotgun (WGS) entry which is preliminary data.</text>
</comment>
<sequence>SKFEVEDLSHTKGGLRIKARAWGERFDPAKHKPKVGVKAVTYHLMEIKHEKDRCSVQAVVDI</sequence>
<name>X1P086_9ZZZZ</name>
<dbReference type="EMBL" id="BARV01042654">
    <property type="protein sequence ID" value="GAI49712.1"/>
    <property type="molecule type" value="Genomic_DNA"/>
</dbReference>
<dbReference type="AlphaFoldDB" id="X1P086"/>
<evidence type="ECO:0000256" key="1">
    <source>
        <dbReference type="ARBA" id="ARBA00007963"/>
    </source>
</evidence>
<evidence type="ECO:0000256" key="3">
    <source>
        <dbReference type="ARBA" id="ARBA00022723"/>
    </source>
</evidence>
<accession>X1P086</accession>
<dbReference type="InterPro" id="IPR002804">
    <property type="entry name" value="Archease"/>
</dbReference>
<dbReference type="PANTHER" id="PTHR12682:SF11">
    <property type="entry name" value="PROTEIN ARCHEASE"/>
    <property type="match status" value="1"/>
</dbReference>
<dbReference type="InterPro" id="IPR036820">
    <property type="entry name" value="Archease_dom_sf"/>
</dbReference>
<dbReference type="GO" id="GO:0046872">
    <property type="term" value="F:metal ion binding"/>
    <property type="evidence" value="ECO:0007669"/>
    <property type="project" value="UniProtKB-KW"/>
</dbReference>
<dbReference type="GO" id="GO:0008033">
    <property type="term" value="P:tRNA processing"/>
    <property type="evidence" value="ECO:0007669"/>
    <property type="project" value="UniProtKB-KW"/>
</dbReference>
<keyword evidence="4" id="KW-0106">Calcium</keyword>
<organism evidence="6">
    <name type="scientific">marine sediment metagenome</name>
    <dbReference type="NCBI Taxonomy" id="412755"/>
    <lineage>
        <taxon>unclassified sequences</taxon>
        <taxon>metagenomes</taxon>
        <taxon>ecological metagenomes</taxon>
    </lineage>
</organism>
<dbReference type="Pfam" id="PF01951">
    <property type="entry name" value="Archease"/>
    <property type="match status" value="1"/>
</dbReference>
<protein>
    <recommendedName>
        <fullName evidence="5">Archease domain-containing protein</fullName>
    </recommendedName>
</protein>
<keyword evidence="3" id="KW-0479">Metal-binding</keyword>
<feature type="non-terminal residue" evidence="6">
    <location>
        <position position="1"/>
    </location>
</feature>
<dbReference type="PANTHER" id="PTHR12682">
    <property type="entry name" value="ARCHEASE"/>
    <property type="match status" value="1"/>
</dbReference>
<comment type="similarity">
    <text evidence="1">Belongs to the archease family.</text>
</comment>
<dbReference type="Gene3D" id="3.55.10.10">
    <property type="entry name" value="Archease domain"/>
    <property type="match status" value="1"/>
</dbReference>
<reference evidence="6" key="1">
    <citation type="journal article" date="2014" name="Front. Microbiol.">
        <title>High frequency of phylogenetically diverse reductive dehalogenase-homologous genes in deep subseafloor sedimentary metagenomes.</title>
        <authorList>
            <person name="Kawai M."/>
            <person name="Futagami T."/>
            <person name="Toyoda A."/>
            <person name="Takaki Y."/>
            <person name="Nishi S."/>
            <person name="Hori S."/>
            <person name="Arai W."/>
            <person name="Tsubouchi T."/>
            <person name="Morono Y."/>
            <person name="Uchiyama I."/>
            <person name="Ito T."/>
            <person name="Fujiyama A."/>
            <person name="Inagaki F."/>
            <person name="Takami H."/>
        </authorList>
    </citation>
    <scope>NUCLEOTIDE SEQUENCE</scope>
    <source>
        <strain evidence="6">Expedition CK06-06</strain>
    </source>
</reference>
<gene>
    <name evidence="6" type="ORF">S06H3_64048</name>
</gene>
<evidence type="ECO:0000256" key="2">
    <source>
        <dbReference type="ARBA" id="ARBA00022694"/>
    </source>
</evidence>
<dbReference type="InterPro" id="IPR023572">
    <property type="entry name" value="Archease_dom"/>
</dbReference>